<organism evidence="1 2">
    <name type="scientific">Melastoma candidum</name>
    <dbReference type="NCBI Taxonomy" id="119954"/>
    <lineage>
        <taxon>Eukaryota</taxon>
        <taxon>Viridiplantae</taxon>
        <taxon>Streptophyta</taxon>
        <taxon>Embryophyta</taxon>
        <taxon>Tracheophyta</taxon>
        <taxon>Spermatophyta</taxon>
        <taxon>Magnoliopsida</taxon>
        <taxon>eudicotyledons</taxon>
        <taxon>Gunneridae</taxon>
        <taxon>Pentapetalae</taxon>
        <taxon>rosids</taxon>
        <taxon>malvids</taxon>
        <taxon>Myrtales</taxon>
        <taxon>Melastomataceae</taxon>
        <taxon>Melastomatoideae</taxon>
        <taxon>Melastomateae</taxon>
        <taxon>Melastoma</taxon>
    </lineage>
</organism>
<evidence type="ECO:0000313" key="2">
    <source>
        <dbReference type="Proteomes" id="UP001057402"/>
    </source>
</evidence>
<gene>
    <name evidence="1" type="ORF">MLD38_016209</name>
</gene>
<sequence length="200" mass="21941">MAALLVRRICTLYNLLSSLLLCLLPKKLRNSLLHPTPPPPPPPSPSTSTTPADLLRVFQTFDRNGDGRITLEELEESLLNLGISVPREELADMIRGIDVNGNGCVDLDEFGSLYGLLSEERDADAEDDVREAFNVFDRDGDGFITVEELESVLASLGLKQGRAVEDCRKMITKVDADGDGMVDYEEFRQMMRGGGVAVLA</sequence>
<accession>A0ACB9RKM7</accession>
<reference evidence="2" key="1">
    <citation type="journal article" date="2023" name="Front. Plant Sci.">
        <title>Chromosomal-level genome assembly of Melastoma candidum provides insights into trichome evolution.</title>
        <authorList>
            <person name="Zhong Y."/>
            <person name="Wu W."/>
            <person name="Sun C."/>
            <person name="Zou P."/>
            <person name="Liu Y."/>
            <person name="Dai S."/>
            <person name="Zhou R."/>
        </authorList>
    </citation>
    <scope>NUCLEOTIDE SEQUENCE [LARGE SCALE GENOMIC DNA]</scope>
</reference>
<dbReference type="Proteomes" id="UP001057402">
    <property type="component" value="Chromosome 4"/>
</dbReference>
<comment type="caution">
    <text evidence="1">The sequence shown here is derived from an EMBL/GenBank/DDBJ whole genome shotgun (WGS) entry which is preliminary data.</text>
</comment>
<keyword evidence="2" id="KW-1185">Reference proteome</keyword>
<protein>
    <submittedName>
        <fullName evidence="1">Uncharacterized protein</fullName>
    </submittedName>
</protein>
<proteinExistence type="predicted"/>
<name>A0ACB9RKM7_9MYRT</name>
<dbReference type="EMBL" id="CM042883">
    <property type="protein sequence ID" value="KAI4378776.1"/>
    <property type="molecule type" value="Genomic_DNA"/>
</dbReference>
<evidence type="ECO:0000313" key="1">
    <source>
        <dbReference type="EMBL" id="KAI4378776.1"/>
    </source>
</evidence>